<feature type="domain" description="DNA-directed DNA polymerase family B mitochondria/virus" evidence="9">
    <location>
        <begin position="261"/>
        <end position="465"/>
    </location>
</feature>
<dbReference type="OrthoDB" id="5876545at2759"/>
<dbReference type="GO" id="GO:0003677">
    <property type="term" value="F:DNA binding"/>
    <property type="evidence" value="ECO:0007669"/>
    <property type="project" value="UniProtKB-KW"/>
</dbReference>
<evidence type="ECO:0000256" key="2">
    <source>
        <dbReference type="ARBA" id="ARBA00012417"/>
    </source>
</evidence>
<reference evidence="10" key="1">
    <citation type="submission" date="2021-02" db="EMBL/GenBank/DDBJ databases">
        <authorList>
            <person name="Nowell W R."/>
        </authorList>
    </citation>
    <scope>NUCLEOTIDE SEQUENCE</scope>
    <source>
        <strain evidence="10">Ploen Becks lab</strain>
    </source>
</reference>
<evidence type="ECO:0000256" key="6">
    <source>
        <dbReference type="ARBA" id="ARBA00022932"/>
    </source>
</evidence>
<sequence>MSKVFKPKSKKHVCGQLSKWCRNCAKSVEMYHRCFIKPGKNQDEEEKFDGFIFFDYEAYVDNGVHVPNLVMAQKVCIKCLNSKERCIDCNQYISKENNSFCEWLFKQENYIAVAHNLKGYDGVFILNYILSSFIPTDSYPTVSLTGFFPHHFNLPENQSYCGQYPNKKYYGSDFFSAKKKLDFDNWYDTPESIGIIPENGFHPKDRASAKSLMWLKYLSEKHNLQIRHSKNYGEVRVGKYKLDGYSEQSNTYYLREPLNPRDALFGGRTNSAKLNHKVIGDERVRYVDITSLYPLDQKYCEYPIGHPEIITENFDKNIENYFGIIKCKVRVPRNLYFPVLPARINNKLLFSLCKKCAEEQCQNCNHTDNERSFEATKTGGLFSDYVNMFYLAKQEAVGFPAEVVTDEQKDIYINNIFEKEGIRLEKDKIQYNSGFRSAMKLLLNSLWGRFGMNTNKTQYKIISDPAEWFEMIYSINNSLI</sequence>
<dbReference type="InterPro" id="IPR012337">
    <property type="entry name" value="RNaseH-like_sf"/>
</dbReference>
<evidence type="ECO:0000256" key="1">
    <source>
        <dbReference type="ARBA" id="ARBA00005755"/>
    </source>
</evidence>
<comment type="caution">
    <text evidence="10">The sequence shown here is derived from an EMBL/GenBank/DDBJ whole genome shotgun (WGS) entry which is preliminary data.</text>
</comment>
<keyword evidence="5" id="KW-0235">DNA replication</keyword>
<evidence type="ECO:0000259" key="9">
    <source>
        <dbReference type="Pfam" id="PF03175"/>
    </source>
</evidence>
<dbReference type="GO" id="GO:0003887">
    <property type="term" value="F:DNA-directed DNA polymerase activity"/>
    <property type="evidence" value="ECO:0007669"/>
    <property type="project" value="UniProtKB-KW"/>
</dbReference>
<dbReference type="GO" id="GO:0000166">
    <property type="term" value="F:nucleotide binding"/>
    <property type="evidence" value="ECO:0007669"/>
    <property type="project" value="InterPro"/>
</dbReference>
<evidence type="ECO:0000313" key="11">
    <source>
        <dbReference type="Proteomes" id="UP000663879"/>
    </source>
</evidence>
<keyword evidence="11" id="KW-1185">Reference proteome</keyword>
<dbReference type="SUPFAM" id="SSF53098">
    <property type="entry name" value="Ribonuclease H-like"/>
    <property type="match status" value="1"/>
</dbReference>
<dbReference type="PANTHER" id="PTHR33568">
    <property type="entry name" value="DNA POLYMERASE"/>
    <property type="match status" value="1"/>
</dbReference>
<dbReference type="Pfam" id="PF03175">
    <property type="entry name" value="DNA_pol_B_2"/>
    <property type="match status" value="1"/>
</dbReference>
<keyword evidence="7" id="KW-0238">DNA-binding</keyword>
<dbReference type="SUPFAM" id="SSF56672">
    <property type="entry name" value="DNA/RNA polymerases"/>
    <property type="match status" value="1"/>
</dbReference>
<keyword evidence="3" id="KW-0808">Transferase</keyword>
<evidence type="ECO:0000256" key="3">
    <source>
        <dbReference type="ARBA" id="ARBA00022679"/>
    </source>
</evidence>
<dbReference type="PANTHER" id="PTHR33568:SF3">
    <property type="entry name" value="DNA-DIRECTED DNA POLYMERASE"/>
    <property type="match status" value="1"/>
</dbReference>
<accession>A0A813ZRD9</accession>
<keyword evidence="4" id="KW-0548">Nucleotidyltransferase</keyword>
<comment type="catalytic activity">
    <reaction evidence="8">
        <text>DNA(n) + a 2'-deoxyribonucleoside 5'-triphosphate = DNA(n+1) + diphosphate</text>
        <dbReference type="Rhea" id="RHEA:22508"/>
        <dbReference type="Rhea" id="RHEA-COMP:17339"/>
        <dbReference type="Rhea" id="RHEA-COMP:17340"/>
        <dbReference type="ChEBI" id="CHEBI:33019"/>
        <dbReference type="ChEBI" id="CHEBI:61560"/>
        <dbReference type="ChEBI" id="CHEBI:173112"/>
        <dbReference type="EC" id="2.7.7.7"/>
    </reaction>
</comment>
<evidence type="ECO:0000256" key="7">
    <source>
        <dbReference type="ARBA" id="ARBA00023125"/>
    </source>
</evidence>
<keyword evidence="6" id="KW-0239">DNA-directed DNA polymerase</keyword>
<proteinExistence type="inferred from homology"/>
<evidence type="ECO:0000313" key="10">
    <source>
        <dbReference type="EMBL" id="CAF0902143.1"/>
    </source>
</evidence>
<name>A0A813ZRD9_9BILA</name>
<dbReference type="InterPro" id="IPR043502">
    <property type="entry name" value="DNA/RNA_pol_sf"/>
</dbReference>
<dbReference type="InterPro" id="IPR036397">
    <property type="entry name" value="RNaseH_sf"/>
</dbReference>
<dbReference type="EMBL" id="CAJNOC010001942">
    <property type="protein sequence ID" value="CAF0902143.1"/>
    <property type="molecule type" value="Genomic_DNA"/>
</dbReference>
<dbReference type="Gene3D" id="3.30.420.10">
    <property type="entry name" value="Ribonuclease H-like superfamily/Ribonuclease H"/>
    <property type="match status" value="1"/>
</dbReference>
<dbReference type="InterPro" id="IPR004868">
    <property type="entry name" value="DNA-dir_DNA_pol_B_mt/vir"/>
</dbReference>
<organism evidence="10 11">
    <name type="scientific">Brachionus calyciflorus</name>
    <dbReference type="NCBI Taxonomy" id="104777"/>
    <lineage>
        <taxon>Eukaryota</taxon>
        <taxon>Metazoa</taxon>
        <taxon>Spiralia</taxon>
        <taxon>Gnathifera</taxon>
        <taxon>Rotifera</taxon>
        <taxon>Eurotatoria</taxon>
        <taxon>Monogononta</taxon>
        <taxon>Pseudotrocha</taxon>
        <taxon>Ploima</taxon>
        <taxon>Brachionidae</taxon>
        <taxon>Brachionus</taxon>
    </lineage>
</organism>
<gene>
    <name evidence="10" type="ORF">OXX778_LOCUS11453</name>
</gene>
<evidence type="ECO:0000256" key="5">
    <source>
        <dbReference type="ARBA" id="ARBA00022705"/>
    </source>
</evidence>
<dbReference type="EC" id="2.7.7.7" evidence="2"/>
<dbReference type="Proteomes" id="UP000663879">
    <property type="component" value="Unassembled WGS sequence"/>
</dbReference>
<protein>
    <recommendedName>
        <fullName evidence="2">DNA-directed DNA polymerase</fullName>
        <ecNumber evidence="2">2.7.7.7</ecNumber>
    </recommendedName>
</protein>
<comment type="similarity">
    <text evidence="1">Belongs to the DNA polymerase type-B family.</text>
</comment>
<evidence type="ECO:0000256" key="4">
    <source>
        <dbReference type="ARBA" id="ARBA00022695"/>
    </source>
</evidence>
<dbReference type="GO" id="GO:0006260">
    <property type="term" value="P:DNA replication"/>
    <property type="evidence" value="ECO:0007669"/>
    <property type="project" value="UniProtKB-KW"/>
</dbReference>
<dbReference type="AlphaFoldDB" id="A0A813ZRD9"/>
<evidence type="ECO:0000256" key="8">
    <source>
        <dbReference type="ARBA" id="ARBA00049244"/>
    </source>
</evidence>